<proteinExistence type="predicted"/>
<dbReference type="InterPro" id="IPR027417">
    <property type="entry name" value="P-loop_NTPase"/>
</dbReference>
<comment type="caution">
    <text evidence="3">The sequence shown here is derived from an EMBL/GenBank/DDBJ whole genome shotgun (WGS) entry which is preliminary data.</text>
</comment>
<accession>A0ABS1GC51</accession>
<dbReference type="InterPro" id="IPR046453">
    <property type="entry name" value="GpA_ATPase"/>
</dbReference>
<dbReference type="Gene3D" id="3.40.50.300">
    <property type="entry name" value="P-loop containing nucleotide triphosphate hydrolases"/>
    <property type="match status" value="1"/>
</dbReference>
<organism evidence="3 4">
    <name type="scientific">Francisella philomiragia</name>
    <dbReference type="NCBI Taxonomy" id="28110"/>
    <lineage>
        <taxon>Bacteria</taxon>
        <taxon>Pseudomonadati</taxon>
        <taxon>Pseudomonadota</taxon>
        <taxon>Gammaproteobacteria</taxon>
        <taxon>Thiotrichales</taxon>
        <taxon>Francisellaceae</taxon>
        <taxon>Francisella</taxon>
    </lineage>
</organism>
<evidence type="ECO:0000313" key="4">
    <source>
        <dbReference type="Proteomes" id="UP000760407"/>
    </source>
</evidence>
<keyword evidence="4" id="KW-1185">Reference proteome</keyword>
<dbReference type="RefSeq" id="WP_200166551.1">
    <property type="nucleotide sequence ID" value="NZ_JACTSG010000004.1"/>
</dbReference>
<dbReference type="EMBL" id="JACTSG010000004">
    <property type="protein sequence ID" value="MBK2302414.1"/>
    <property type="molecule type" value="Genomic_DNA"/>
</dbReference>
<dbReference type="Proteomes" id="UP000760407">
    <property type="component" value="Unassembled WGS sequence"/>
</dbReference>
<name>A0ABS1GC51_9GAMM</name>
<dbReference type="Pfam" id="PF05876">
    <property type="entry name" value="GpA_ATPase"/>
    <property type="match status" value="1"/>
</dbReference>
<evidence type="ECO:0000259" key="1">
    <source>
        <dbReference type="Pfam" id="PF05876"/>
    </source>
</evidence>
<reference evidence="3 4" key="1">
    <citation type="submission" date="2020-08" db="EMBL/GenBank/DDBJ databases">
        <title>Comparative genomics of Francisella species.</title>
        <authorList>
            <person name="Sahl J."/>
            <person name="Sjodin A."/>
            <person name="Wagner D."/>
            <person name="Forsman M."/>
        </authorList>
    </citation>
    <scope>NUCLEOTIDE SEQUENCE [LARGE SCALE GENOMIC DNA]</scope>
    <source>
        <strain evidence="3 4">F1093</strain>
    </source>
</reference>
<evidence type="ECO:0000313" key="3">
    <source>
        <dbReference type="EMBL" id="MBK2302414.1"/>
    </source>
</evidence>
<sequence length="651" mass="75207">MDISNIGVSWLKDKIDKLTDKLNKQTPVEYNQANRYLPSSVTSMPGYINYDVFPYMREILNCFDVDSGVREVALQKGVQVGFTTLLESGLLYYMTHVGSLPLMLLTADKELAAQRIENNILPMLNQSGFGDLIQSADEGNSRKTGKTKDYLQLANGGYLVPFGAQNANKMRSFSIAVLLMDECDAYPNVVGKDGDPITLSKDRCSAYWERRKIFYGSTPLIKNASKIHKQFKRGDQRKYKVHCKSCGYPQAIEWRYSDKPETAGIQWEMEQDVLIPESVCYRCYNCGHKHYEHDKEVLFSEGFWEPTARPVERDVRSYHLSALYSPVGFQPWYKSVSTFLDGYDVKERKVKDSSKYQVFYNNVLGEPYEILGSKVRFTQVSLHRRSVYRLEQIPNRYAMQHSGSKILIVTCQVDVHKSFLAVSIMGWCKNLICYVIDYFRLEDEDCTELSSPVWGQLRAIIEQKVYTADDDTQYSIGLTLIDAGYANATVTNFCSDYAGGVLPVLGRDRPSKSNRVKEFSEFTTQSGTIGYTITVDHYKDRLAPVLRREWTEEAGQQKPYHFNAPVDIHDDHLKELTRESRREKTDDKGNTIHYWYRPGNARNELWDLLVYGNAAIEILAWNICIQHFKLKNVDWEMFWEYLEKEQIYFKN</sequence>
<feature type="domain" description="Terminase large subunit GpA endonuclease" evidence="2">
    <location>
        <begin position="316"/>
        <end position="622"/>
    </location>
</feature>
<evidence type="ECO:0000259" key="2">
    <source>
        <dbReference type="Pfam" id="PF20454"/>
    </source>
</evidence>
<dbReference type="Pfam" id="PF20454">
    <property type="entry name" value="GpA_nuclease"/>
    <property type="match status" value="1"/>
</dbReference>
<protein>
    <submittedName>
        <fullName evidence="3">Phage terminase large subunit family protein</fullName>
    </submittedName>
</protein>
<feature type="domain" description="Phage terminase large subunit GpA ATPase" evidence="1">
    <location>
        <begin position="44"/>
        <end position="304"/>
    </location>
</feature>
<dbReference type="InterPro" id="IPR046454">
    <property type="entry name" value="GpA_endonuclease"/>
</dbReference>
<gene>
    <name evidence="3" type="ORF">IBE52_05770</name>
</gene>